<dbReference type="NCBIfam" id="TIGR02532">
    <property type="entry name" value="IV_pilin_GFxxxE"/>
    <property type="match status" value="1"/>
</dbReference>
<dbReference type="RefSeq" id="WP_316857074.1">
    <property type="nucleotide sequence ID" value="NZ_CAUDKO010000003.1"/>
</dbReference>
<keyword evidence="6 11" id="KW-0812">Transmembrane</keyword>
<dbReference type="Pfam" id="PF07963">
    <property type="entry name" value="N_methyl"/>
    <property type="match status" value="1"/>
</dbReference>
<accession>A0ABM9KPA0</accession>
<evidence type="ECO:0000256" key="6">
    <source>
        <dbReference type="ARBA" id="ARBA00022692"/>
    </source>
</evidence>
<dbReference type="Proteomes" id="UP001189792">
    <property type="component" value="Unassembled WGS sequence"/>
</dbReference>
<dbReference type="Pfam" id="PF12019">
    <property type="entry name" value="GspH"/>
    <property type="match status" value="1"/>
</dbReference>
<comment type="subcellular location">
    <subcellularLocation>
        <location evidence="1">Cell inner membrane</location>
        <topology evidence="1">Single-pass membrane protein</topology>
    </subcellularLocation>
</comment>
<sequence>MEFRLWGGVGFWAVVSPDMTAAVRHHVTAHHQPSSHNSWQAFRGVGCADVIGVRSLHKCRGFTIVEILVTLTIVAILAVIAVPSFNGTIQRARTQSEANSLVNDIQFARGEAIKRGMPVSLCASQDGATCTNANAWHVGWIIFNDDNGSGTLDASTDSVLRYRPRFTSGDTFTATTSSTSSALTYSRDGFAINLPNSGTFKVSLSTTPVNATAARCVTVNMVGRAVQTGGACS</sequence>
<evidence type="ECO:0000256" key="11">
    <source>
        <dbReference type="SAM" id="Phobius"/>
    </source>
</evidence>
<reference evidence="13 14" key="1">
    <citation type="submission" date="2023-07" db="EMBL/GenBank/DDBJ databases">
        <authorList>
            <person name="Peeters C."/>
        </authorList>
    </citation>
    <scope>NUCLEOTIDE SEQUENCE [LARGE SCALE GENOMIC DNA]</scope>
    <source>
        <strain evidence="13 14">LMG 32965</strain>
    </source>
</reference>
<evidence type="ECO:0000256" key="9">
    <source>
        <dbReference type="ARBA" id="ARBA00025772"/>
    </source>
</evidence>
<protein>
    <recommendedName>
        <fullName evidence="2">Type II secretion system protein H</fullName>
    </recommendedName>
    <alternativeName>
        <fullName evidence="10">General secretion pathway protein H</fullName>
    </alternativeName>
</protein>
<evidence type="ECO:0000256" key="5">
    <source>
        <dbReference type="ARBA" id="ARBA00022519"/>
    </source>
</evidence>
<evidence type="ECO:0000313" key="14">
    <source>
        <dbReference type="Proteomes" id="UP001189792"/>
    </source>
</evidence>
<evidence type="ECO:0000256" key="4">
    <source>
        <dbReference type="ARBA" id="ARBA00022481"/>
    </source>
</evidence>
<keyword evidence="14" id="KW-1185">Reference proteome</keyword>
<evidence type="ECO:0000256" key="7">
    <source>
        <dbReference type="ARBA" id="ARBA00022989"/>
    </source>
</evidence>
<feature type="transmembrane region" description="Helical" evidence="11">
    <location>
        <begin position="64"/>
        <end position="85"/>
    </location>
</feature>
<evidence type="ECO:0000256" key="2">
    <source>
        <dbReference type="ARBA" id="ARBA00021549"/>
    </source>
</evidence>
<evidence type="ECO:0000256" key="8">
    <source>
        <dbReference type="ARBA" id="ARBA00023136"/>
    </source>
</evidence>
<dbReference type="InterPro" id="IPR045584">
    <property type="entry name" value="Pilin-like"/>
</dbReference>
<proteinExistence type="inferred from homology"/>
<dbReference type="Gene3D" id="3.55.40.10">
    <property type="entry name" value="minor pseudopilin epsh domain"/>
    <property type="match status" value="1"/>
</dbReference>
<organism evidence="13 14">
    <name type="scientific">Ralstonia flatus</name>
    <dbReference type="NCBI Taxonomy" id="3058601"/>
    <lineage>
        <taxon>Bacteria</taxon>
        <taxon>Pseudomonadati</taxon>
        <taxon>Pseudomonadota</taxon>
        <taxon>Betaproteobacteria</taxon>
        <taxon>Burkholderiales</taxon>
        <taxon>Burkholderiaceae</taxon>
        <taxon>Ralstonia</taxon>
    </lineage>
</organism>
<keyword evidence="8 11" id="KW-0472">Membrane</keyword>
<dbReference type="InterPro" id="IPR012902">
    <property type="entry name" value="N_methyl_site"/>
</dbReference>
<feature type="domain" description="General secretion pathway GspH" evidence="12">
    <location>
        <begin position="97"/>
        <end position="223"/>
    </location>
</feature>
<name>A0ABM9KPA0_9RALS</name>
<dbReference type="SUPFAM" id="SSF54523">
    <property type="entry name" value="Pili subunits"/>
    <property type="match status" value="1"/>
</dbReference>
<keyword evidence="5" id="KW-0997">Cell inner membrane</keyword>
<keyword evidence="4" id="KW-0488">Methylation</keyword>
<evidence type="ECO:0000256" key="3">
    <source>
        <dbReference type="ARBA" id="ARBA00022475"/>
    </source>
</evidence>
<comment type="caution">
    <text evidence="13">The sequence shown here is derived from an EMBL/GenBank/DDBJ whole genome shotgun (WGS) entry which is preliminary data.</text>
</comment>
<evidence type="ECO:0000313" key="13">
    <source>
        <dbReference type="EMBL" id="CAJ0872984.1"/>
    </source>
</evidence>
<dbReference type="InterPro" id="IPR022346">
    <property type="entry name" value="T2SS_GspH"/>
</dbReference>
<keyword evidence="7 11" id="KW-1133">Transmembrane helix</keyword>
<evidence type="ECO:0000256" key="1">
    <source>
        <dbReference type="ARBA" id="ARBA00004377"/>
    </source>
</evidence>
<evidence type="ECO:0000256" key="10">
    <source>
        <dbReference type="ARBA" id="ARBA00030775"/>
    </source>
</evidence>
<gene>
    <name evidence="13" type="ORF">R77564_01900</name>
</gene>
<keyword evidence="3" id="KW-1003">Cell membrane</keyword>
<comment type="similarity">
    <text evidence="9">Belongs to the GSP H family.</text>
</comment>
<evidence type="ECO:0000259" key="12">
    <source>
        <dbReference type="Pfam" id="PF12019"/>
    </source>
</evidence>
<dbReference type="EMBL" id="CAUDLI010000003">
    <property type="protein sequence ID" value="CAJ0872984.1"/>
    <property type="molecule type" value="Genomic_DNA"/>
</dbReference>